<reference evidence="11" key="1">
    <citation type="submission" date="2017-04" db="EMBL/GenBank/DDBJ databases">
        <authorList>
            <person name="Varghese N."/>
            <person name="Submissions S."/>
        </authorList>
    </citation>
    <scope>NUCLEOTIDE SEQUENCE [LARGE SCALE GENOMIC DNA]</scope>
    <source>
        <strain evidence="11">NIO-1021</strain>
    </source>
</reference>
<protein>
    <recommendedName>
        <fullName evidence="6">2-succinyl-5-enolpyruvyl-6-hydroxy-3-cyclohexene-1-carboxylate synthase</fullName>
        <shortName evidence="6">SEPHCHC synthase</shortName>
        <ecNumber evidence="6">2.2.1.9</ecNumber>
    </recommendedName>
    <alternativeName>
        <fullName evidence="6">Menaquinone biosynthesis protein MenD</fullName>
    </alternativeName>
</protein>
<dbReference type="GO" id="GO:0070204">
    <property type="term" value="F:2-succinyl-5-enolpyruvyl-6-hydroxy-3-cyclohexene-1-carboxylic-acid synthase activity"/>
    <property type="evidence" value="ECO:0007669"/>
    <property type="project" value="UniProtKB-UniRule"/>
</dbReference>
<keyword evidence="2 6" id="KW-0479">Metal-binding</keyword>
<evidence type="ECO:0000259" key="9">
    <source>
        <dbReference type="Pfam" id="PF02776"/>
    </source>
</evidence>
<evidence type="ECO:0000256" key="2">
    <source>
        <dbReference type="ARBA" id="ARBA00022723"/>
    </source>
</evidence>
<dbReference type="Gene3D" id="3.40.50.970">
    <property type="match status" value="2"/>
</dbReference>
<dbReference type="PANTHER" id="PTHR42916">
    <property type="entry name" value="2-SUCCINYL-5-ENOLPYRUVYL-6-HYDROXY-3-CYCLOHEXENE-1-CARBOXYLATE SYNTHASE"/>
    <property type="match status" value="1"/>
</dbReference>
<evidence type="ECO:0000256" key="4">
    <source>
        <dbReference type="ARBA" id="ARBA00023052"/>
    </source>
</evidence>
<keyword evidence="5 6" id="KW-0464">Manganese</keyword>
<comment type="pathway">
    <text evidence="6">Quinol/quinone metabolism; 1,4-dihydroxy-2-naphthoate biosynthesis; 1,4-dihydroxy-2-naphthoate from chorismate: step 2/7.</text>
</comment>
<sequence length="677" mass="70805">MTFAAPVHVVDDGAAPGPLCVSVPVGTLWSVISPSLVSATAVLRALAMRGMEHLVVSPGSRSAPLAYAAAAAQASGALSVHVRIDERDAAFTALGIARSTGLPCAVVTTSGTAVGELLPAVMEASHAGVPLVVLSADRPPELRGTGANQTTQQPGMFANFVRAAVDLLPPDDPQLSWPQQCEDVESLLDHVLAALPGDEQDPPGPVHVNVALRDPLYPVCDDDHRHLRSWARDLASEVRPVRSGGAARIRVHPWSVLLEPFLPPAESVRIAESAPWNELVRVTSEADGADMRSNASRRVSSDSESSVPPAPSATAGTAHPLIFAGDGAGPTTERFALEHSLPLLAEPSSQARAGEAAIASYESVLDSPLGERVDSVILVGRPTLSRRVSALLKRPDVRVIAVRPDPAPWFEHGRRPEDAVGSFEEAASAVGPAEPGWLEAWREAGAAADAAVLRFADDQPSLTRLHVARAVWDAACADGSVLVAGSSNIVRDLDLVARARGPLAVIANRGLAGIDGTVATAHGVGLGTGRPVRAVMGDLTFLHDAGGLLLGPGERVPDLHMIVVNDSGGGIFQTLEHGDLGRDPRYTATVERFFGTPHTVGIAELCAAYGVQYVSADTAIELAAALAAPVAGRRVIEVTLDRQSLRDFNVAARDAGARAVREYLEGEPSEREHRAGE</sequence>
<feature type="domain" description="Thiamine pyrophosphate enzyme TPP-binding" evidence="8">
    <location>
        <begin position="498"/>
        <end position="631"/>
    </location>
</feature>
<organism evidence="10 11">
    <name type="scientific">Kocuria marina subsp. indica</name>
    <dbReference type="NCBI Taxonomy" id="1049583"/>
    <lineage>
        <taxon>Bacteria</taxon>
        <taxon>Bacillati</taxon>
        <taxon>Actinomycetota</taxon>
        <taxon>Actinomycetes</taxon>
        <taxon>Micrococcales</taxon>
        <taxon>Micrococcaceae</taxon>
        <taxon>Kocuria</taxon>
    </lineage>
</organism>
<comment type="similarity">
    <text evidence="6">Belongs to the TPP enzyme family. MenD subfamily.</text>
</comment>
<dbReference type="InterPro" id="IPR029061">
    <property type="entry name" value="THDP-binding"/>
</dbReference>
<comment type="subunit">
    <text evidence="6">Homodimer.</text>
</comment>
<dbReference type="InterPro" id="IPR004433">
    <property type="entry name" value="MenaQ_synth_MenD"/>
</dbReference>
<keyword evidence="6" id="KW-0474">Menaquinone biosynthesis</keyword>
<evidence type="ECO:0000256" key="6">
    <source>
        <dbReference type="HAMAP-Rule" id="MF_01659"/>
    </source>
</evidence>
<dbReference type="Pfam" id="PF02775">
    <property type="entry name" value="TPP_enzyme_C"/>
    <property type="match status" value="1"/>
</dbReference>
<dbReference type="UniPathway" id="UPA01057">
    <property type="reaction ID" value="UER00164"/>
</dbReference>
<dbReference type="EC" id="2.2.1.9" evidence="6"/>
<comment type="cofactor">
    <cofactor evidence="6">
        <name>Mg(2+)</name>
        <dbReference type="ChEBI" id="CHEBI:18420"/>
    </cofactor>
    <cofactor evidence="6">
        <name>Mn(2+)</name>
        <dbReference type="ChEBI" id="CHEBI:29035"/>
    </cofactor>
</comment>
<comment type="cofactor">
    <cofactor evidence="6">
        <name>thiamine diphosphate</name>
        <dbReference type="ChEBI" id="CHEBI:58937"/>
    </cofactor>
    <text evidence="6">Binds 1 thiamine pyrophosphate per subunit.</text>
</comment>
<evidence type="ECO:0000256" key="1">
    <source>
        <dbReference type="ARBA" id="ARBA00022679"/>
    </source>
</evidence>
<evidence type="ECO:0000313" key="11">
    <source>
        <dbReference type="Proteomes" id="UP000192929"/>
    </source>
</evidence>
<dbReference type="GO" id="GO:0000287">
    <property type="term" value="F:magnesium ion binding"/>
    <property type="evidence" value="ECO:0007669"/>
    <property type="project" value="UniProtKB-UniRule"/>
</dbReference>
<comment type="function">
    <text evidence="6">Catalyzes the thiamine diphosphate-dependent decarboxylation of 2-oxoglutarate and the subsequent addition of the resulting succinic semialdehyde-thiamine pyrophosphate anion to isochorismate to yield 2-succinyl-5-enolpyruvyl-6-hydroxy-3-cyclohexene-1-carboxylate (SEPHCHC).</text>
</comment>
<dbReference type="CDD" id="cd07037">
    <property type="entry name" value="TPP_PYR_MenD"/>
    <property type="match status" value="1"/>
</dbReference>
<feature type="compositionally biased region" description="Low complexity" evidence="7">
    <location>
        <begin position="292"/>
        <end position="307"/>
    </location>
</feature>
<dbReference type="AlphaFoldDB" id="A0A1X7E885"/>
<accession>A0A1X7E885</accession>
<dbReference type="Pfam" id="PF02776">
    <property type="entry name" value="TPP_enzyme_N"/>
    <property type="match status" value="1"/>
</dbReference>
<comment type="pathway">
    <text evidence="6">Quinol/quinone metabolism; menaquinone biosynthesis.</text>
</comment>
<feature type="domain" description="Thiamine pyrophosphate enzyme N-terminal TPP-binding" evidence="9">
    <location>
        <begin position="39"/>
        <end position="151"/>
    </location>
</feature>
<proteinExistence type="inferred from homology"/>
<dbReference type="CDD" id="cd02009">
    <property type="entry name" value="TPP_SHCHC_synthase"/>
    <property type="match status" value="1"/>
</dbReference>
<dbReference type="UniPathway" id="UPA00079"/>
<keyword evidence="3 6" id="KW-0460">Magnesium</keyword>
<dbReference type="Gene3D" id="3.40.50.1220">
    <property type="entry name" value="TPP-binding domain"/>
    <property type="match status" value="1"/>
</dbReference>
<dbReference type="GO" id="GO:0009234">
    <property type="term" value="P:menaquinone biosynthetic process"/>
    <property type="evidence" value="ECO:0007669"/>
    <property type="project" value="UniProtKB-UniRule"/>
</dbReference>
<dbReference type="PANTHER" id="PTHR42916:SF1">
    <property type="entry name" value="PROTEIN PHYLLO, CHLOROPLASTIC"/>
    <property type="match status" value="1"/>
</dbReference>
<dbReference type="GO" id="GO:0030145">
    <property type="term" value="F:manganese ion binding"/>
    <property type="evidence" value="ECO:0007669"/>
    <property type="project" value="UniProtKB-UniRule"/>
</dbReference>
<dbReference type="HAMAP" id="MF_01659">
    <property type="entry name" value="MenD"/>
    <property type="match status" value="1"/>
</dbReference>
<dbReference type="NCBIfam" id="TIGR00173">
    <property type="entry name" value="menD"/>
    <property type="match status" value="1"/>
</dbReference>
<evidence type="ECO:0000313" key="10">
    <source>
        <dbReference type="EMBL" id="SMF29366.1"/>
    </source>
</evidence>
<keyword evidence="4 6" id="KW-0786">Thiamine pyrophosphate</keyword>
<evidence type="ECO:0000256" key="7">
    <source>
        <dbReference type="SAM" id="MobiDB-lite"/>
    </source>
</evidence>
<dbReference type="InterPro" id="IPR011766">
    <property type="entry name" value="TPP_enzyme_TPP-bd"/>
</dbReference>
<dbReference type="InterPro" id="IPR012001">
    <property type="entry name" value="Thiamin_PyroP_enz_TPP-bd_dom"/>
</dbReference>
<gene>
    <name evidence="6" type="primary">menD</name>
    <name evidence="10" type="ORF">SAMN06296028_12414</name>
</gene>
<evidence type="ECO:0000256" key="5">
    <source>
        <dbReference type="ARBA" id="ARBA00023211"/>
    </source>
</evidence>
<name>A0A1X7E885_9MICC</name>
<dbReference type="GO" id="GO:0030976">
    <property type="term" value="F:thiamine pyrophosphate binding"/>
    <property type="evidence" value="ECO:0007669"/>
    <property type="project" value="UniProtKB-UniRule"/>
</dbReference>
<comment type="catalytic activity">
    <reaction evidence="6">
        <text>isochorismate + 2-oxoglutarate + H(+) = 5-enolpyruvoyl-6-hydroxy-2-succinyl-cyclohex-3-ene-1-carboxylate + CO2</text>
        <dbReference type="Rhea" id="RHEA:25593"/>
        <dbReference type="ChEBI" id="CHEBI:15378"/>
        <dbReference type="ChEBI" id="CHEBI:16526"/>
        <dbReference type="ChEBI" id="CHEBI:16810"/>
        <dbReference type="ChEBI" id="CHEBI:29780"/>
        <dbReference type="ChEBI" id="CHEBI:58818"/>
        <dbReference type="EC" id="2.2.1.9"/>
    </reaction>
</comment>
<dbReference type="Proteomes" id="UP000192929">
    <property type="component" value="Unassembled WGS sequence"/>
</dbReference>
<keyword evidence="1 6" id="KW-0808">Transferase</keyword>
<evidence type="ECO:0000256" key="3">
    <source>
        <dbReference type="ARBA" id="ARBA00022842"/>
    </source>
</evidence>
<keyword evidence="11" id="KW-1185">Reference proteome</keyword>
<feature type="region of interest" description="Disordered" evidence="7">
    <location>
        <begin position="287"/>
        <end position="325"/>
    </location>
</feature>
<evidence type="ECO:0000259" key="8">
    <source>
        <dbReference type="Pfam" id="PF02775"/>
    </source>
</evidence>
<dbReference type="EMBL" id="FXAC01000024">
    <property type="protein sequence ID" value="SMF29366.1"/>
    <property type="molecule type" value="Genomic_DNA"/>
</dbReference>
<dbReference type="SUPFAM" id="SSF52518">
    <property type="entry name" value="Thiamin diphosphate-binding fold (THDP-binding)"/>
    <property type="match status" value="2"/>
</dbReference>